<protein>
    <recommendedName>
        <fullName evidence="4">Integral membrane protein</fullName>
    </recommendedName>
</protein>
<evidence type="ECO:0000256" key="1">
    <source>
        <dbReference type="SAM" id="Phobius"/>
    </source>
</evidence>
<feature type="transmembrane region" description="Helical" evidence="1">
    <location>
        <begin position="148"/>
        <end position="166"/>
    </location>
</feature>
<dbReference type="EMBL" id="AZGC01000005">
    <property type="protein sequence ID" value="KRL96485.1"/>
    <property type="molecule type" value="Genomic_DNA"/>
</dbReference>
<dbReference type="InterPro" id="IPR009214">
    <property type="entry name" value="DUF1129"/>
</dbReference>
<evidence type="ECO:0000313" key="3">
    <source>
        <dbReference type="Proteomes" id="UP000051084"/>
    </source>
</evidence>
<comment type="caution">
    <text evidence="2">The sequence shown here is derived from an EMBL/GenBank/DDBJ whole genome shotgun (WGS) entry which is preliminary data.</text>
</comment>
<feature type="transmembrane region" description="Helical" evidence="1">
    <location>
        <begin position="112"/>
        <end position="136"/>
    </location>
</feature>
<keyword evidence="1" id="KW-1133">Transmembrane helix</keyword>
<gene>
    <name evidence="2" type="ORF">FC21_GL001234</name>
</gene>
<keyword evidence="3" id="KW-1185">Reference proteome</keyword>
<dbReference type="OrthoDB" id="2143285at2"/>
<feature type="transmembrane region" description="Helical" evidence="1">
    <location>
        <begin position="186"/>
        <end position="206"/>
    </location>
</feature>
<sequence length="257" mass="28106">MDEQQPRNAAAGAVQQQHQKAEVKTLAEQLTAAGLTRKNHDYVMQLNKQLRRQGVNEEQVKTWLTATIEKIVTAQKTGQTATNLLGTPTAYAESLINPKKPAESRTTSSNPWLLAIDNALMFLAIFTIMFGVMGLMDPKSANINGTSGITAIILVSIVGGALFGSITKLMAPAKDPETGKRLGLPVWLRVILVLVGFMAWIGIYGLTAVMNGAYNPHLNGWIYIVIAVIAFVGDMYFRRKYNVVGGFMGRPMPRETK</sequence>
<dbReference type="RefSeq" id="WP_056995217.1">
    <property type="nucleotide sequence ID" value="NZ_AZGC01000005.1"/>
</dbReference>
<reference evidence="2 3" key="1">
    <citation type="journal article" date="2015" name="Genome Announc.">
        <title>Expanding the biotechnology potential of lactobacilli through comparative genomics of 213 strains and associated genera.</title>
        <authorList>
            <person name="Sun Z."/>
            <person name="Harris H.M."/>
            <person name="McCann A."/>
            <person name="Guo C."/>
            <person name="Argimon S."/>
            <person name="Zhang W."/>
            <person name="Yang X."/>
            <person name="Jeffery I.B."/>
            <person name="Cooney J.C."/>
            <person name="Kagawa T.F."/>
            <person name="Liu W."/>
            <person name="Song Y."/>
            <person name="Salvetti E."/>
            <person name="Wrobel A."/>
            <person name="Rasinkangas P."/>
            <person name="Parkhill J."/>
            <person name="Rea M.C."/>
            <person name="O'Sullivan O."/>
            <person name="Ritari J."/>
            <person name="Douillard F.P."/>
            <person name="Paul Ross R."/>
            <person name="Yang R."/>
            <person name="Briner A.E."/>
            <person name="Felis G.E."/>
            <person name="de Vos W.M."/>
            <person name="Barrangou R."/>
            <person name="Klaenhammer T.R."/>
            <person name="Caufield P.W."/>
            <person name="Cui Y."/>
            <person name="Zhang H."/>
            <person name="O'Toole P.W."/>
        </authorList>
    </citation>
    <scope>NUCLEOTIDE SEQUENCE [LARGE SCALE GENOMIC DNA]</scope>
    <source>
        <strain evidence="2 3">DSM 18793</strain>
    </source>
</reference>
<name>A0A0R1V0Y4_9LACO</name>
<dbReference type="PATRIC" id="fig|1423742.4.peg.1280"/>
<organism evidence="2 3">
    <name type="scientific">Limosilactobacillus equigenerosi DSM 18793 = JCM 14505</name>
    <dbReference type="NCBI Taxonomy" id="1423742"/>
    <lineage>
        <taxon>Bacteria</taxon>
        <taxon>Bacillati</taxon>
        <taxon>Bacillota</taxon>
        <taxon>Bacilli</taxon>
        <taxon>Lactobacillales</taxon>
        <taxon>Lactobacillaceae</taxon>
        <taxon>Limosilactobacillus</taxon>
    </lineage>
</organism>
<keyword evidence="1" id="KW-0472">Membrane</keyword>
<proteinExistence type="predicted"/>
<dbReference type="STRING" id="417373.GCA_001570685_00013"/>
<evidence type="ECO:0000313" key="2">
    <source>
        <dbReference type="EMBL" id="KRL96485.1"/>
    </source>
</evidence>
<evidence type="ECO:0008006" key="4">
    <source>
        <dbReference type="Google" id="ProtNLM"/>
    </source>
</evidence>
<dbReference type="Proteomes" id="UP000051084">
    <property type="component" value="Unassembled WGS sequence"/>
</dbReference>
<feature type="transmembrane region" description="Helical" evidence="1">
    <location>
        <begin position="218"/>
        <end position="237"/>
    </location>
</feature>
<accession>A0A0R1V0Y4</accession>
<keyword evidence="1" id="KW-0812">Transmembrane</keyword>
<dbReference type="Pfam" id="PF06570">
    <property type="entry name" value="DUF1129"/>
    <property type="match status" value="1"/>
</dbReference>
<dbReference type="PIRSF" id="PIRSF033111">
    <property type="entry name" value="UCP033111"/>
    <property type="match status" value="1"/>
</dbReference>
<dbReference type="AlphaFoldDB" id="A0A0R1V0Y4"/>